<dbReference type="AlphaFoldDB" id="A0A517YIL0"/>
<dbReference type="InterPro" id="IPR006657">
    <property type="entry name" value="MoPterin_dinucl-bd_dom"/>
</dbReference>
<name>A0A517YIL0_9BACT</name>
<dbReference type="InterPro" id="IPR010046">
    <property type="entry name" value="Mopterin_OxRdtse_a_bac"/>
</dbReference>
<dbReference type="Pfam" id="PF00384">
    <property type="entry name" value="Molybdopterin"/>
    <property type="match status" value="1"/>
</dbReference>
<sequence>MPKVKSGGGFRAIWYTLKKSREVGGIWKMFQAMRTKNACKTCALGMGGQKGGMVNEAGSWPEFCKKSLQAMAADMQGAIKPEFWSTYSVPQLQQFSPLDLETCGRLTQPVVLEKGSQYYKPISWEDAFARITSKLKQLTANETFWYFSGRSSNEAGFLLQLFARLYGTNNVNNCSFYCHQASGVGLTTSLGTGTATVTLEDVEKADLVFLIGGNPPSNHPRLMSSLMMVRNKGGKVVAINPVIETGLVNFRIPSNMWSLFFGTKVASTYVQPHIGGDLALLVGIAKRVVELKAHDEAYLLDHCEGADAWLAKIAATPWDEIERKSGVTIGEIDDMARQYAAAKRVNFCWTMGITHHANGVENVQAIVNLALLRGMIGKEGCGVMPIRGHSNVQGIGSMGVTPKLKDSVFAALEREFAVQLPTTKGLDTLGCMEESFAGRLKFGLCLGGNLYGSNPEATFAAASLAKLETLVYLSTTLNTGHAHGLGQETFILPMLARDEEPQSTTQESMFNYVRLSDGGPARHVGPKSEVEVVATMASQTLGDQGPIDWSSMQNTGKIREAISKVVPGFEQLATIGETKQEFQIPGRTFHKPKFPTPSGKAIMHVHQIPELRGGGEQLRLMTVRSEGQFNTVVYETEDLYRNQTRRDVILLHPDDVQRLGLEENQQVTIRSEVGEMKNILVRPYPEIRAGNALMYYPEANVLVPRTADPYSKTPAFKNVLVTIAVPVAQQVTTPGAQLLKIS</sequence>
<evidence type="ECO:0000256" key="2">
    <source>
        <dbReference type="ARBA" id="ARBA00023004"/>
    </source>
</evidence>
<accession>A0A517YIL0</accession>
<dbReference type="GO" id="GO:0051539">
    <property type="term" value="F:4 iron, 4 sulfur cluster binding"/>
    <property type="evidence" value="ECO:0007669"/>
    <property type="project" value="InterPro"/>
</dbReference>
<dbReference type="InterPro" id="IPR009010">
    <property type="entry name" value="Asp_de-COase-like_dom_sf"/>
</dbReference>
<dbReference type="SUPFAM" id="SSF53706">
    <property type="entry name" value="Formate dehydrogenase/DMSO reductase, domains 1-3"/>
    <property type="match status" value="1"/>
</dbReference>
<keyword evidence="7" id="KW-1185">Reference proteome</keyword>
<keyword evidence="2" id="KW-0408">Iron</keyword>
<evidence type="ECO:0000259" key="4">
    <source>
        <dbReference type="Pfam" id="PF00384"/>
    </source>
</evidence>
<dbReference type="InterPro" id="IPR006656">
    <property type="entry name" value="Mopterin_OxRdtase"/>
</dbReference>
<protein>
    <submittedName>
        <fullName evidence="6">Formate dehydrogenase H</fullName>
    </submittedName>
</protein>
<evidence type="ECO:0000259" key="5">
    <source>
        <dbReference type="Pfam" id="PF01568"/>
    </source>
</evidence>
<feature type="domain" description="Molybdopterin oxidoreductase" evidence="4">
    <location>
        <begin position="105"/>
        <end position="457"/>
    </location>
</feature>
<dbReference type="GO" id="GO:0043546">
    <property type="term" value="F:molybdopterin cofactor binding"/>
    <property type="evidence" value="ECO:0007669"/>
    <property type="project" value="InterPro"/>
</dbReference>
<dbReference type="CDD" id="cd02787">
    <property type="entry name" value="MopB_CT_ydeP"/>
    <property type="match status" value="1"/>
</dbReference>
<proteinExistence type="predicted"/>
<evidence type="ECO:0000256" key="3">
    <source>
        <dbReference type="ARBA" id="ARBA00023014"/>
    </source>
</evidence>
<gene>
    <name evidence="6" type="primary">fdhF</name>
    <name evidence="6" type="ORF">ETAA8_51860</name>
</gene>
<dbReference type="Gene3D" id="2.40.40.20">
    <property type="match status" value="1"/>
</dbReference>
<keyword evidence="3" id="KW-0411">Iron-sulfur</keyword>
<evidence type="ECO:0000313" key="7">
    <source>
        <dbReference type="Proteomes" id="UP000315017"/>
    </source>
</evidence>
<organism evidence="6 7">
    <name type="scientific">Anatilimnocola aggregata</name>
    <dbReference type="NCBI Taxonomy" id="2528021"/>
    <lineage>
        <taxon>Bacteria</taxon>
        <taxon>Pseudomonadati</taxon>
        <taxon>Planctomycetota</taxon>
        <taxon>Planctomycetia</taxon>
        <taxon>Pirellulales</taxon>
        <taxon>Pirellulaceae</taxon>
        <taxon>Anatilimnocola</taxon>
    </lineage>
</organism>
<dbReference type="SUPFAM" id="SSF50692">
    <property type="entry name" value="ADC-like"/>
    <property type="match status" value="1"/>
</dbReference>
<keyword evidence="1" id="KW-0479">Metal-binding</keyword>
<feature type="domain" description="Molybdopterin dinucleotide-binding" evidence="5">
    <location>
        <begin position="618"/>
        <end position="719"/>
    </location>
</feature>
<dbReference type="NCBIfam" id="TIGR01701">
    <property type="entry name" value="Fdhalpha-like"/>
    <property type="match status" value="1"/>
</dbReference>
<evidence type="ECO:0000313" key="6">
    <source>
        <dbReference type="EMBL" id="QDU30067.1"/>
    </source>
</evidence>
<dbReference type="RefSeq" id="WP_145094916.1">
    <property type="nucleotide sequence ID" value="NZ_CP036274.1"/>
</dbReference>
<dbReference type="GO" id="GO:0008863">
    <property type="term" value="F:formate dehydrogenase (NAD+) activity"/>
    <property type="evidence" value="ECO:0007669"/>
    <property type="project" value="InterPro"/>
</dbReference>
<dbReference type="PANTHER" id="PTHR43105">
    <property type="entry name" value="RESPIRATORY NITRATE REDUCTASE"/>
    <property type="match status" value="1"/>
</dbReference>
<dbReference type="InterPro" id="IPR050123">
    <property type="entry name" value="Prok_molybdopt-oxidoreductase"/>
</dbReference>
<evidence type="ECO:0000256" key="1">
    <source>
        <dbReference type="ARBA" id="ARBA00022723"/>
    </source>
</evidence>
<reference evidence="6 7" key="1">
    <citation type="submission" date="2019-02" db="EMBL/GenBank/DDBJ databases">
        <title>Deep-cultivation of Planctomycetes and their phenomic and genomic characterization uncovers novel biology.</title>
        <authorList>
            <person name="Wiegand S."/>
            <person name="Jogler M."/>
            <person name="Boedeker C."/>
            <person name="Pinto D."/>
            <person name="Vollmers J."/>
            <person name="Rivas-Marin E."/>
            <person name="Kohn T."/>
            <person name="Peeters S.H."/>
            <person name="Heuer A."/>
            <person name="Rast P."/>
            <person name="Oberbeckmann S."/>
            <person name="Bunk B."/>
            <person name="Jeske O."/>
            <person name="Meyerdierks A."/>
            <person name="Storesund J.E."/>
            <person name="Kallscheuer N."/>
            <person name="Luecker S."/>
            <person name="Lage O.M."/>
            <person name="Pohl T."/>
            <person name="Merkel B.J."/>
            <person name="Hornburger P."/>
            <person name="Mueller R.-W."/>
            <person name="Bruemmer F."/>
            <person name="Labrenz M."/>
            <person name="Spormann A.M."/>
            <person name="Op den Camp H."/>
            <person name="Overmann J."/>
            <person name="Amann R."/>
            <person name="Jetten M.S.M."/>
            <person name="Mascher T."/>
            <person name="Medema M.H."/>
            <person name="Devos D.P."/>
            <person name="Kaster A.-K."/>
            <person name="Ovreas L."/>
            <person name="Rohde M."/>
            <person name="Galperin M.Y."/>
            <person name="Jogler C."/>
        </authorList>
    </citation>
    <scope>NUCLEOTIDE SEQUENCE [LARGE SCALE GENOMIC DNA]</scope>
    <source>
        <strain evidence="6 7">ETA_A8</strain>
    </source>
</reference>
<dbReference type="EMBL" id="CP036274">
    <property type="protein sequence ID" value="QDU30067.1"/>
    <property type="molecule type" value="Genomic_DNA"/>
</dbReference>
<dbReference type="GO" id="GO:0045333">
    <property type="term" value="P:cellular respiration"/>
    <property type="evidence" value="ECO:0007669"/>
    <property type="project" value="UniProtKB-ARBA"/>
</dbReference>
<dbReference type="GO" id="GO:0016020">
    <property type="term" value="C:membrane"/>
    <property type="evidence" value="ECO:0007669"/>
    <property type="project" value="TreeGrafter"/>
</dbReference>
<dbReference type="Gene3D" id="3.40.50.740">
    <property type="match status" value="1"/>
</dbReference>
<dbReference type="Pfam" id="PF01568">
    <property type="entry name" value="Molydop_binding"/>
    <property type="match status" value="1"/>
</dbReference>
<dbReference type="PANTHER" id="PTHR43105:SF4">
    <property type="entry name" value="PROTEIN YDEP"/>
    <property type="match status" value="1"/>
</dbReference>
<dbReference type="OrthoDB" id="9805142at2"/>
<dbReference type="Proteomes" id="UP000315017">
    <property type="component" value="Chromosome"/>
</dbReference>
<dbReference type="GO" id="GO:0030151">
    <property type="term" value="F:molybdenum ion binding"/>
    <property type="evidence" value="ECO:0007669"/>
    <property type="project" value="InterPro"/>
</dbReference>
<dbReference type="PIRSF" id="PIRSF000144">
    <property type="entry name" value="CbbBc"/>
    <property type="match status" value="1"/>
</dbReference>
<dbReference type="InterPro" id="IPR037951">
    <property type="entry name" value="MopB_CT_YdeP"/>
</dbReference>
<dbReference type="Gene3D" id="3.40.228.10">
    <property type="entry name" value="Dimethylsulfoxide Reductase, domain 2"/>
    <property type="match status" value="1"/>
</dbReference>
<dbReference type="KEGG" id="aagg:ETAA8_51860"/>